<reference evidence="3" key="1">
    <citation type="submission" date="2018-09" db="EMBL/GenBank/DDBJ databases">
        <authorList>
            <person name="Livingstone P.G."/>
            <person name="Whitworth D.E."/>
        </authorList>
    </citation>
    <scope>NUCLEOTIDE SEQUENCE [LARGE SCALE GENOMIC DNA]</scope>
    <source>
        <strain evidence="3">CA054A</strain>
    </source>
</reference>
<dbReference type="Proteomes" id="UP000268094">
    <property type="component" value="Unassembled WGS sequence"/>
</dbReference>
<organism evidence="2 3">
    <name type="scientific">Corallococcus terminator</name>
    <dbReference type="NCBI Taxonomy" id="2316733"/>
    <lineage>
        <taxon>Bacteria</taxon>
        <taxon>Pseudomonadati</taxon>
        <taxon>Myxococcota</taxon>
        <taxon>Myxococcia</taxon>
        <taxon>Myxococcales</taxon>
        <taxon>Cystobacterineae</taxon>
        <taxon>Myxococcaceae</taxon>
        <taxon>Corallococcus</taxon>
    </lineage>
</organism>
<dbReference type="RefSeq" id="WP_120542624.1">
    <property type="nucleotide sequence ID" value="NZ_RAVZ01000156.1"/>
</dbReference>
<feature type="compositionally biased region" description="Basic and acidic residues" evidence="1">
    <location>
        <begin position="110"/>
        <end position="124"/>
    </location>
</feature>
<evidence type="ECO:0000313" key="3">
    <source>
        <dbReference type="Proteomes" id="UP000268094"/>
    </source>
</evidence>
<dbReference type="AlphaFoldDB" id="A0A3A8INY3"/>
<accession>A0A3A8INY3</accession>
<name>A0A3A8INY3_9BACT</name>
<comment type="caution">
    <text evidence="2">The sequence shown here is derived from an EMBL/GenBank/DDBJ whole genome shotgun (WGS) entry which is preliminary data.</text>
</comment>
<dbReference type="EMBL" id="RAVZ01000156">
    <property type="protein sequence ID" value="RKG84428.1"/>
    <property type="molecule type" value="Genomic_DNA"/>
</dbReference>
<gene>
    <name evidence="2" type="ORF">D7V88_22030</name>
</gene>
<evidence type="ECO:0000313" key="2">
    <source>
        <dbReference type="EMBL" id="RKG84428.1"/>
    </source>
</evidence>
<feature type="region of interest" description="Disordered" evidence="1">
    <location>
        <begin position="110"/>
        <end position="141"/>
    </location>
</feature>
<evidence type="ECO:0000256" key="1">
    <source>
        <dbReference type="SAM" id="MobiDB-lite"/>
    </source>
</evidence>
<keyword evidence="3" id="KW-1185">Reference proteome</keyword>
<protein>
    <submittedName>
        <fullName evidence="2">Uncharacterized protein</fullName>
    </submittedName>
</protein>
<sequence length="141" mass="15234">MSKHQLIISKYVHPDRPVRSLGGRLLPARELVFNSSRGEAELDDSRLCLVVPGDVLEIVVASGLPEGAGLWLLETNSVEYGGLNLDIDVEVMLLPVDTVFASGPGEQRRKLWISERGQEPRIPPDDGTGNTGSMVATPPPP</sequence>
<proteinExistence type="predicted"/>
<dbReference type="OrthoDB" id="5513237at2"/>